<evidence type="ECO:0000256" key="6">
    <source>
        <dbReference type="ARBA" id="ARBA00022801"/>
    </source>
</evidence>
<evidence type="ECO:0000256" key="12">
    <source>
        <dbReference type="SAM" id="Phobius"/>
    </source>
</evidence>
<evidence type="ECO:0000256" key="2">
    <source>
        <dbReference type="ARBA" id="ARBA00022475"/>
    </source>
</evidence>
<dbReference type="GO" id="GO:0006508">
    <property type="term" value="P:proteolysis"/>
    <property type="evidence" value="ECO:0007669"/>
    <property type="project" value="UniProtKB-KW"/>
</dbReference>
<evidence type="ECO:0000313" key="15">
    <source>
        <dbReference type="Proteomes" id="UP000218968"/>
    </source>
</evidence>
<evidence type="ECO:0000313" key="14">
    <source>
        <dbReference type="EMBL" id="ATD68352.1"/>
    </source>
</evidence>
<dbReference type="RefSeq" id="WP_096299624.1">
    <property type="nucleotide sequence ID" value="NZ_CP023406.1"/>
</dbReference>
<dbReference type="Proteomes" id="UP000218968">
    <property type="component" value="Chromosome"/>
</dbReference>
<accession>A0A290XGQ3</accession>
<dbReference type="InterPro" id="IPR050083">
    <property type="entry name" value="HtpX_protease"/>
</dbReference>
<feature type="transmembrane region" description="Helical" evidence="12">
    <location>
        <begin position="205"/>
        <end position="228"/>
    </location>
</feature>
<keyword evidence="4 12" id="KW-0812">Transmembrane</keyword>
<sequence>MNFFEEQARARRNSTRLVVLFALAVLGIVVMVDLLVLVMVGPRPGALLAAALGTVAVIGLGSLFRIASLRSGGEPVALQLGGVPVPEDTRDPHLRRLRNVVEEMSIASGVPVPKIYVLEQEAGINAFAAGYSASDAVVAVTRGALERLNRDELQGVVAHEFSHVLNGDMRLNIRLMGVLFGILMIGIIGRKILLHGRGFRNSATLAVIGAALAAMAVGSLGMFFGRMIKAGVSRSREMLADASAVQFTRQTAGIAGALKKIGGLDAGSRLAHREDAEEVSHMLFGEGAGLSGLFATHPPLIKRIQALDPGFRAEQLSRLQMKWRSLPPDGLQEDVALGLVAPGEALPGVDRALSITPPMVAAQVAQPRDEDYERAHALVSAISDALHDVATHREAAMPLVLALLLDARSDVRERQHSEIVARLGVSVATEAAHLRETYLLTLHPMLRLPLAAMAFPVLRRRPRPELGTFLDTVHAVIHADNRVSLFEYCLGRLLEVQLREALDPGRHIQFGRRKPGNVKSEFATLLAVVAQAGNPDDAAQAQRAYLAGMQRVLPRDHVPYAPPAAGVQALDAVWEPLDALDPLAKQVMVEAITAAISHDGQVSVAESELLRTICGVLHCPLPPTLEQSPRGGGLGQGRSDRGALAGRR</sequence>
<evidence type="ECO:0000256" key="4">
    <source>
        <dbReference type="ARBA" id="ARBA00022692"/>
    </source>
</evidence>
<dbReference type="AlphaFoldDB" id="A0A290XGQ3"/>
<keyword evidence="3" id="KW-0645">Protease</keyword>
<dbReference type="KEGG" id="lum:CNR27_13695"/>
<dbReference type="GO" id="GO:0046872">
    <property type="term" value="F:metal ion binding"/>
    <property type="evidence" value="ECO:0007669"/>
    <property type="project" value="UniProtKB-KW"/>
</dbReference>
<feature type="region of interest" description="Disordered" evidence="11">
    <location>
        <begin position="625"/>
        <end position="648"/>
    </location>
</feature>
<evidence type="ECO:0000256" key="11">
    <source>
        <dbReference type="SAM" id="MobiDB-lite"/>
    </source>
</evidence>
<dbReference type="Gene3D" id="3.30.2010.10">
    <property type="entry name" value="Metalloproteases ('zincins'), catalytic domain"/>
    <property type="match status" value="1"/>
</dbReference>
<dbReference type="SUPFAM" id="SSF51658">
    <property type="entry name" value="Xylose isomerase-like"/>
    <property type="match status" value="1"/>
</dbReference>
<feature type="transmembrane region" description="Helical" evidence="12">
    <location>
        <begin position="175"/>
        <end position="193"/>
    </location>
</feature>
<reference evidence="15" key="1">
    <citation type="submission" date="2017-09" db="EMBL/GenBank/DDBJ databases">
        <title>Luteimonas liuhanmingii sp.nov., isolated from the intestinal contents of Tibetan Plateau Pika in Yushu, Qinghai Province, China.</title>
        <authorList>
            <person name="Gui Z."/>
        </authorList>
    </citation>
    <scope>NUCLEOTIDE SEQUENCE [LARGE SCALE GENOMIC DNA]</scope>
    <source>
        <strain evidence="15">100111</strain>
    </source>
</reference>
<keyword evidence="10 12" id="KW-0472">Membrane</keyword>
<evidence type="ECO:0000256" key="7">
    <source>
        <dbReference type="ARBA" id="ARBA00022833"/>
    </source>
</evidence>
<gene>
    <name evidence="14" type="ORF">CNR27_13695</name>
</gene>
<dbReference type="InterPro" id="IPR036237">
    <property type="entry name" value="Xyl_isomerase-like_sf"/>
</dbReference>
<protein>
    <submittedName>
        <fullName evidence="14">Peptidase M48 Ste24p</fullName>
    </submittedName>
</protein>
<evidence type="ECO:0000259" key="13">
    <source>
        <dbReference type="Pfam" id="PF01435"/>
    </source>
</evidence>
<comment type="cofactor">
    <cofactor evidence="1">
        <name>Zn(2+)</name>
        <dbReference type="ChEBI" id="CHEBI:29105"/>
    </cofactor>
</comment>
<dbReference type="InterPro" id="IPR001915">
    <property type="entry name" value="Peptidase_M48"/>
</dbReference>
<evidence type="ECO:0000256" key="5">
    <source>
        <dbReference type="ARBA" id="ARBA00022723"/>
    </source>
</evidence>
<keyword evidence="7" id="KW-0862">Zinc</keyword>
<keyword evidence="9" id="KW-0482">Metalloprotease</keyword>
<evidence type="ECO:0000256" key="3">
    <source>
        <dbReference type="ARBA" id="ARBA00022670"/>
    </source>
</evidence>
<dbReference type="CDD" id="cd07340">
    <property type="entry name" value="M48B_Htpx_like"/>
    <property type="match status" value="1"/>
</dbReference>
<keyword evidence="6" id="KW-0378">Hydrolase</keyword>
<dbReference type="PANTHER" id="PTHR43221:SF2">
    <property type="entry name" value="PROTEASE HTPX HOMOLOG"/>
    <property type="match status" value="1"/>
</dbReference>
<evidence type="ECO:0000256" key="1">
    <source>
        <dbReference type="ARBA" id="ARBA00001947"/>
    </source>
</evidence>
<keyword evidence="8 12" id="KW-1133">Transmembrane helix</keyword>
<dbReference type="Pfam" id="PF01435">
    <property type="entry name" value="Peptidase_M48"/>
    <property type="match status" value="1"/>
</dbReference>
<evidence type="ECO:0000256" key="8">
    <source>
        <dbReference type="ARBA" id="ARBA00022989"/>
    </source>
</evidence>
<name>A0A290XGQ3_9GAMM</name>
<keyword evidence="15" id="KW-1185">Reference proteome</keyword>
<keyword evidence="2" id="KW-1003">Cell membrane</keyword>
<feature type="transmembrane region" description="Helical" evidence="12">
    <location>
        <begin position="17"/>
        <end position="40"/>
    </location>
</feature>
<dbReference type="EMBL" id="CP023406">
    <property type="protein sequence ID" value="ATD68352.1"/>
    <property type="molecule type" value="Genomic_DNA"/>
</dbReference>
<evidence type="ECO:0000256" key="9">
    <source>
        <dbReference type="ARBA" id="ARBA00023049"/>
    </source>
</evidence>
<feature type="transmembrane region" description="Helical" evidence="12">
    <location>
        <begin position="46"/>
        <end position="64"/>
    </location>
</feature>
<dbReference type="PANTHER" id="PTHR43221">
    <property type="entry name" value="PROTEASE HTPX"/>
    <property type="match status" value="1"/>
</dbReference>
<evidence type="ECO:0000256" key="10">
    <source>
        <dbReference type="ARBA" id="ARBA00023136"/>
    </source>
</evidence>
<organism evidence="14 15">
    <name type="scientific">Luteimonas chenhongjianii</name>
    <dbReference type="NCBI Taxonomy" id="2006110"/>
    <lineage>
        <taxon>Bacteria</taxon>
        <taxon>Pseudomonadati</taxon>
        <taxon>Pseudomonadota</taxon>
        <taxon>Gammaproteobacteria</taxon>
        <taxon>Lysobacterales</taxon>
        <taxon>Lysobacteraceae</taxon>
        <taxon>Luteimonas</taxon>
    </lineage>
</organism>
<keyword evidence="5" id="KW-0479">Metal-binding</keyword>
<dbReference type="OrthoDB" id="15218at2"/>
<feature type="domain" description="Peptidase M48" evidence="13">
    <location>
        <begin position="95"/>
        <end position="308"/>
    </location>
</feature>
<proteinExistence type="predicted"/>
<dbReference type="GO" id="GO:0004222">
    <property type="term" value="F:metalloendopeptidase activity"/>
    <property type="evidence" value="ECO:0007669"/>
    <property type="project" value="InterPro"/>
</dbReference>